<evidence type="ECO:0000256" key="1">
    <source>
        <dbReference type="SAM" id="MobiDB-lite"/>
    </source>
</evidence>
<accession>A0AA36DUB3</accession>
<organism evidence="2 3">
    <name type="scientific">Cylicocyclus nassatus</name>
    <name type="common">Nematode worm</name>
    <dbReference type="NCBI Taxonomy" id="53992"/>
    <lineage>
        <taxon>Eukaryota</taxon>
        <taxon>Metazoa</taxon>
        <taxon>Ecdysozoa</taxon>
        <taxon>Nematoda</taxon>
        <taxon>Chromadorea</taxon>
        <taxon>Rhabditida</taxon>
        <taxon>Rhabditina</taxon>
        <taxon>Rhabditomorpha</taxon>
        <taxon>Strongyloidea</taxon>
        <taxon>Strongylidae</taxon>
        <taxon>Cylicocyclus</taxon>
    </lineage>
</organism>
<dbReference type="Gene3D" id="4.10.60.10">
    <property type="entry name" value="Zinc finger, CCHC-type"/>
    <property type="match status" value="1"/>
</dbReference>
<protein>
    <recommendedName>
        <fullName evidence="4">CCHC-type domain-containing protein</fullName>
    </recommendedName>
</protein>
<gene>
    <name evidence="2" type="ORF">CYNAS_LOCUS5210</name>
</gene>
<dbReference type="SUPFAM" id="SSF57756">
    <property type="entry name" value="Retrovirus zinc finger-like domains"/>
    <property type="match status" value="1"/>
</dbReference>
<dbReference type="GO" id="GO:0008270">
    <property type="term" value="F:zinc ion binding"/>
    <property type="evidence" value="ECO:0007669"/>
    <property type="project" value="InterPro"/>
</dbReference>
<feature type="compositionally biased region" description="Polar residues" evidence="1">
    <location>
        <begin position="28"/>
        <end position="38"/>
    </location>
</feature>
<feature type="region of interest" description="Disordered" evidence="1">
    <location>
        <begin position="1"/>
        <end position="65"/>
    </location>
</feature>
<evidence type="ECO:0000313" key="2">
    <source>
        <dbReference type="EMBL" id="CAJ0593227.1"/>
    </source>
</evidence>
<dbReference type="GO" id="GO:0003676">
    <property type="term" value="F:nucleic acid binding"/>
    <property type="evidence" value="ECO:0007669"/>
    <property type="project" value="InterPro"/>
</dbReference>
<evidence type="ECO:0008006" key="4">
    <source>
        <dbReference type="Google" id="ProtNLM"/>
    </source>
</evidence>
<dbReference type="AlphaFoldDB" id="A0AA36DUB3"/>
<name>A0AA36DUB3_CYLNA</name>
<sequence>MMDIEPTTSGQFETRSRFAPDDDIEVRNQFQLDTTSHPRPTEDRSERHLRRPLEPSEPDPRTEDDYTLIDILGDGHLDDRAKSIFLSLPQEVKSAGFERVVEELRRILANDSMAGDLRISRRRAKTDKYSWKRRLWAYDPKRDHTVTEGRPPQDKIRVEARPKGTSLRGKTDTVTDATFQTGKSPVQKGPYEVVETRQKSSTSADQRKCYSYSRYGHIAKDCPYRRTQVKQVGQVNKTPEQMRDKMSLSEIIDNARSLGLKTREENAREPLVGKKFSACITMLGMRLPAILDTGSMIGIIPEYLVGVLVKAKKAGFELRPGGSCKDTSGIGQR</sequence>
<dbReference type="Proteomes" id="UP001176961">
    <property type="component" value="Unassembled WGS sequence"/>
</dbReference>
<dbReference type="EMBL" id="CATQJL010000112">
    <property type="protein sequence ID" value="CAJ0593227.1"/>
    <property type="molecule type" value="Genomic_DNA"/>
</dbReference>
<evidence type="ECO:0000313" key="3">
    <source>
        <dbReference type="Proteomes" id="UP001176961"/>
    </source>
</evidence>
<keyword evidence="3" id="KW-1185">Reference proteome</keyword>
<reference evidence="2" key="1">
    <citation type="submission" date="2023-07" db="EMBL/GenBank/DDBJ databases">
        <authorList>
            <consortium name="CYATHOMIX"/>
        </authorList>
    </citation>
    <scope>NUCLEOTIDE SEQUENCE</scope>
    <source>
        <strain evidence="2">N/A</strain>
    </source>
</reference>
<feature type="compositionally biased region" description="Polar residues" evidence="1">
    <location>
        <begin position="1"/>
        <end position="13"/>
    </location>
</feature>
<comment type="caution">
    <text evidence="2">The sequence shown here is derived from an EMBL/GenBank/DDBJ whole genome shotgun (WGS) entry which is preliminary data.</text>
</comment>
<feature type="compositionally biased region" description="Basic and acidic residues" evidence="1">
    <location>
        <begin position="39"/>
        <end position="64"/>
    </location>
</feature>
<proteinExistence type="predicted"/>
<dbReference type="InterPro" id="IPR036875">
    <property type="entry name" value="Znf_CCHC_sf"/>
</dbReference>